<dbReference type="AlphaFoldDB" id="A0A0F9TJ68"/>
<sequence>MLKRRKYLLGLKVFCAIALVVSMSSMVGKVALSDIPQGASEGLQTVGIGQKTVTIGLDNVAYAAGTPDYACDGVADDVQFQLAINALPVTGGKIVVLGGTYSFNAAVTRAINNVTIEGIGFGTSLARDGVNPLFNVGVQSNWVFINIRFDAGGVNDTGASMVTYENVVIGGTHWAYDTSADITADEWDIPTGRGATLVVAASD</sequence>
<protein>
    <recommendedName>
        <fullName evidence="2">Pectate lyase superfamily protein domain-containing protein</fullName>
    </recommendedName>
</protein>
<reference evidence="1" key="1">
    <citation type="journal article" date="2015" name="Nature">
        <title>Complex archaea that bridge the gap between prokaryotes and eukaryotes.</title>
        <authorList>
            <person name="Spang A."/>
            <person name="Saw J.H."/>
            <person name="Jorgensen S.L."/>
            <person name="Zaremba-Niedzwiedzka K."/>
            <person name="Martijn J."/>
            <person name="Lind A.E."/>
            <person name="van Eijk R."/>
            <person name="Schleper C."/>
            <person name="Guy L."/>
            <person name="Ettema T.J."/>
        </authorList>
    </citation>
    <scope>NUCLEOTIDE SEQUENCE</scope>
</reference>
<name>A0A0F9TJ68_9ZZZZ</name>
<evidence type="ECO:0008006" key="2">
    <source>
        <dbReference type="Google" id="ProtNLM"/>
    </source>
</evidence>
<organism evidence="1">
    <name type="scientific">marine sediment metagenome</name>
    <dbReference type="NCBI Taxonomy" id="412755"/>
    <lineage>
        <taxon>unclassified sequences</taxon>
        <taxon>metagenomes</taxon>
        <taxon>ecological metagenomes</taxon>
    </lineage>
</organism>
<accession>A0A0F9TJ68</accession>
<proteinExistence type="predicted"/>
<dbReference type="InterPro" id="IPR011050">
    <property type="entry name" value="Pectin_lyase_fold/virulence"/>
</dbReference>
<feature type="non-terminal residue" evidence="1">
    <location>
        <position position="203"/>
    </location>
</feature>
<dbReference type="SUPFAM" id="SSF51126">
    <property type="entry name" value="Pectin lyase-like"/>
    <property type="match status" value="1"/>
</dbReference>
<comment type="caution">
    <text evidence="1">The sequence shown here is derived from an EMBL/GenBank/DDBJ whole genome shotgun (WGS) entry which is preliminary data.</text>
</comment>
<evidence type="ECO:0000313" key="1">
    <source>
        <dbReference type="EMBL" id="KKN79299.1"/>
    </source>
</evidence>
<gene>
    <name evidence="1" type="ORF">LCGC14_0340810</name>
</gene>
<dbReference type="EMBL" id="LAZR01000249">
    <property type="protein sequence ID" value="KKN79299.1"/>
    <property type="molecule type" value="Genomic_DNA"/>
</dbReference>